<accession>A0A4Z1A1F9</accession>
<dbReference type="EMBL" id="RQGH01000026">
    <property type="protein sequence ID" value="TGL65486.1"/>
    <property type="molecule type" value="Genomic_DNA"/>
</dbReference>
<proteinExistence type="predicted"/>
<organism evidence="1 2">
    <name type="scientific">Leptospira jelokensis</name>
    <dbReference type="NCBI Taxonomy" id="2484931"/>
    <lineage>
        <taxon>Bacteria</taxon>
        <taxon>Pseudomonadati</taxon>
        <taxon>Spirochaetota</taxon>
        <taxon>Spirochaetia</taxon>
        <taxon>Leptospirales</taxon>
        <taxon>Leptospiraceae</taxon>
        <taxon>Leptospira</taxon>
    </lineage>
</organism>
<evidence type="ECO:0008006" key="3">
    <source>
        <dbReference type="Google" id="ProtNLM"/>
    </source>
</evidence>
<evidence type="ECO:0000313" key="2">
    <source>
        <dbReference type="Proteomes" id="UP000297567"/>
    </source>
</evidence>
<protein>
    <recommendedName>
        <fullName evidence="3">SRPBCC domain-containing protein</fullName>
    </recommendedName>
</protein>
<dbReference type="Gene3D" id="3.30.530.20">
    <property type="match status" value="1"/>
</dbReference>
<dbReference type="SUPFAM" id="SSF55961">
    <property type="entry name" value="Bet v1-like"/>
    <property type="match status" value="1"/>
</dbReference>
<evidence type="ECO:0000313" key="1">
    <source>
        <dbReference type="EMBL" id="TGL65486.1"/>
    </source>
</evidence>
<dbReference type="RefSeq" id="WP_135643403.1">
    <property type="nucleotide sequence ID" value="NZ_RQGH01000026.1"/>
</dbReference>
<sequence length="136" mass="15775">MLKVSDQISINASVQKVWEILTNPKFIKEWDDIPENYTEGSLRLNSVIEWEGHAKMVVTEFEELKTLKLKLFLPKLKLNPSEYDVSYCYTIIYDAGVVLKFEIGDFSSLPNSNDYYESTIEWLNTAKIKIKELAES</sequence>
<gene>
    <name evidence="1" type="ORF">EHQ62_13020</name>
</gene>
<dbReference type="AlphaFoldDB" id="A0A4Z1A1F9"/>
<reference evidence="1" key="1">
    <citation type="journal article" date="2019" name="PLoS Negl. Trop. Dis.">
        <title>Revisiting the worldwide diversity of Leptospira species in the environment.</title>
        <authorList>
            <person name="Vincent A.T."/>
            <person name="Schiettekatte O."/>
            <person name="Bourhy P."/>
            <person name="Veyrier F.J."/>
            <person name="Picardeau M."/>
        </authorList>
    </citation>
    <scope>NUCLEOTIDE SEQUENCE [LARGE SCALE GENOMIC DNA]</scope>
    <source>
        <strain evidence="1">201702451</strain>
    </source>
</reference>
<comment type="caution">
    <text evidence="1">The sequence shown here is derived from an EMBL/GenBank/DDBJ whole genome shotgun (WGS) entry which is preliminary data.</text>
</comment>
<keyword evidence="2" id="KW-1185">Reference proteome</keyword>
<dbReference type="InterPro" id="IPR023393">
    <property type="entry name" value="START-like_dom_sf"/>
</dbReference>
<name>A0A4Z1A1F9_9LEPT</name>
<dbReference type="Proteomes" id="UP000297567">
    <property type="component" value="Unassembled WGS sequence"/>
</dbReference>